<evidence type="ECO:0000313" key="4">
    <source>
        <dbReference type="EMBL" id="QWV59588.1"/>
    </source>
</evidence>
<evidence type="ECO:0000256" key="1">
    <source>
        <dbReference type="SAM" id="MobiDB-lite"/>
    </source>
</evidence>
<dbReference type="KEGG" id="vg:5176456"/>
<dbReference type="GO" id="GO:0003779">
    <property type="term" value="F:actin binding"/>
    <property type="evidence" value="ECO:0007669"/>
    <property type="project" value="InterPro"/>
</dbReference>
<dbReference type="InterPro" id="IPR003124">
    <property type="entry name" value="WH2_dom"/>
</dbReference>
<dbReference type="OrthoDB" id="26203at10239"/>
<dbReference type="PROSITE" id="PS51082">
    <property type="entry name" value="WH2"/>
    <property type="match status" value="1"/>
</dbReference>
<reference evidence="4" key="4">
    <citation type="submission" date="2021-06" db="EMBL/GenBank/DDBJ databases">
        <authorList>
            <person name="Xiao Q."/>
            <person name="Zhang X.X."/>
            <person name="Tang M.J."/>
        </authorList>
    </citation>
    <scope>NUCLEOTIDE SEQUENCE</scope>
    <source>
        <strain evidence="4">QF4</strain>
    </source>
</reference>
<evidence type="ECO:0000313" key="5">
    <source>
        <dbReference type="Proteomes" id="UP000214344"/>
    </source>
</evidence>
<proteinExistence type="predicted"/>
<sequence>MSIMNNVYTGNDYNTTSDYNNKTDIKHFVLNNLNNDDDLQHFIDIVATPNIQNLKKSFKNLDLQVDDDNVVLDKKQVIDLLRLADAIYENAVTLNPKKRYLKKRRTKLISTTITNNVTSNNNNAVLTNSTLTTDALVSMVQDMVAKVDKKSTYKTPLYNLFVALQNNFSKSNLESFFAMYKNYCAENTHTLGQDNVAFDEIVQDNNVVSVVETKSNPDEKSNTDKTNQQQQSKPILQIVNNKNHASTITPPPPPPPISSALDPMGQPPMEKIDETPIVSQPTPVQSVVEPVESKIKNKNAQPNAMLPPTQPFVKPSEPTNVVDGATNLDLLISTPPPPPPPPFSLPSQETSIVPPPPTMLMPPPPPPPAPPTMLNDSIETGQNTTNNDLLKNTSQSNNNSNTAVESSNNVIAQIAKGVTLKKAADRVVPEKPVPNRNDLMQQIAKGVVLKKASDRIIPTKSSVNVDQKKITTPDILSIMSQAMQSHRANKEISSENELTSGVSDVDWNEQKLNERMKLYQNMLRAKLLLITNENMLRNDQSAQDELQIVSRIANDPNVSNSSDEQFDKAATILDNLQDKLVKKQGKTYVNLLENPIADAKPLYETDIDKFKEALENLFNQKKLDLAMMFIETAKEKGFYPTPIQNLEKNIKNVLEYESYLKINGPIVKDKTSKMYMTGFFS</sequence>
<protein>
    <submittedName>
        <fullName evidence="3">Viral capsid associated protein</fullName>
    </submittedName>
</protein>
<feature type="region of interest" description="Disordered" evidence="1">
    <location>
        <begin position="379"/>
        <end position="404"/>
    </location>
</feature>
<dbReference type="EMBL" id="DQ837165">
    <property type="protein sequence ID" value="AAQ88173.2"/>
    <property type="molecule type" value="Genomic_DNA"/>
</dbReference>
<feature type="domain" description="WH2" evidence="2">
    <location>
        <begin position="435"/>
        <end position="452"/>
    </location>
</feature>
<evidence type="ECO:0000259" key="2">
    <source>
        <dbReference type="PROSITE" id="PS51082"/>
    </source>
</evidence>
<feature type="region of interest" description="Disordered" evidence="1">
    <location>
        <begin position="213"/>
        <end position="284"/>
    </location>
</feature>
<reference evidence="3" key="2">
    <citation type="submission" date="2006-07" db="EMBL/GenBank/DDBJ databases">
        <authorList>
            <person name="Zhang C.-X."/>
            <person name="Yang Z.-N."/>
            <person name="Ma X.-C."/>
            <person name="Xiao Q."/>
        </authorList>
    </citation>
    <scope>NUCLEOTIDE SEQUENCE</scope>
    <source>
        <strain evidence="3">A1</strain>
    </source>
</reference>
<feature type="compositionally biased region" description="Polar residues" evidence="1">
    <location>
        <begin position="224"/>
        <end position="248"/>
    </location>
</feature>
<gene>
    <name evidence="4" type="ORF">QF4000002</name>
</gene>
<evidence type="ECO:0000313" key="3">
    <source>
        <dbReference type="EMBL" id="AAQ88173.2"/>
    </source>
</evidence>
<dbReference type="RefSeq" id="YP_874195.1">
    <property type="nucleotide sequence ID" value="NC_008586.1"/>
</dbReference>
<dbReference type="EMBL" id="MZ394738">
    <property type="protein sequence ID" value="QWV59588.1"/>
    <property type="molecule type" value="Genomic_DNA"/>
</dbReference>
<name>Q77SA5_9ABAC</name>
<dbReference type="Proteomes" id="UP000214344">
    <property type="component" value="Segment"/>
</dbReference>
<keyword evidence="5" id="KW-1185">Reference proteome</keyword>
<feature type="compositionally biased region" description="Polar residues" evidence="1">
    <location>
        <begin position="379"/>
        <end position="391"/>
    </location>
</feature>
<organism evidence="3 5">
    <name type="scientific">Ectropis obliqua nucleopolyhedrovirus</name>
    <dbReference type="NCBI Taxonomy" id="59376"/>
    <lineage>
        <taxon>Viruses</taxon>
        <taxon>Viruses incertae sedis</taxon>
        <taxon>Naldaviricetes</taxon>
        <taxon>Lefavirales</taxon>
        <taxon>Baculoviridae</taxon>
        <taxon>Alphabaculovirus</taxon>
        <taxon>Alphabaculovirus ecobliquae</taxon>
    </lineage>
</organism>
<feature type="compositionally biased region" description="Low complexity" evidence="1">
    <location>
        <begin position="392"/>
        <end position="402"/>
    </location>
</feature>
<dbReference type="SMART" id="SM00246">
    <property type="entry name" value="WH2"/>
    <property type="match status" value="2"/>
</dbReference>
<reference evidence="3 5" key="3">
    <citation type="journal article" date="2007" name="Virology">
        <title>Genome sequence and organization of a nucleopolyhedrovirus that infects the tea looper caterpillar, Ectropis obliqua.</title>
        <authorList>
            <person name="Ma X.C."/>
            <person name="Shang J.Y."/>
            <person name="Yang Z.N."/>
            <person name="Bao Y.Y."/>
            <person name="Xiao Q."/>
            <person name="Zhang C.X."/>
        </authorList>
    </citation>
    <scope>NUCLEOTIDE SEQUENCE [LARGE SCALE GENOMIC DNA]</scope>
    <source>
        <strain evidence="3 5">A1</strain>
    </source>
</reference>
<accession>Q77SA5</accession>
<reference evidence="3 5" key="1">
    <citation type="journal article" date="2006" name="J. Microbiol.">
        <title>Morphological, phylogenetic and biological characteristics of Ectropis obliqua single-nucleocapsid nucleopolyhedrovirus.</title>
        <authorList>
            <person name="Ma X.C."/>
            <person name="Xu H.J."/>
            <person name="Tang M.J."/>
            <person name="Xiao Q."/>
            <person name="Hong J."/>
            <person name="Zhang C.X."/>
        </authorList>
    </citation>
    <scope>NUCLEOTIDE SEQUENCE [LARGE SCALE GENOMIC DNA]</scope>
    <source>
        <strain evidence="3 5">A1</strain>
    </source>
</reference>